<evidence type="ECO:0000313" key="2">
    <source>
        <dbReference type="EMBL" id="GMU08939.1"/>
    </source>
</evidence>
<feature type="region of interest" description="Disordered" evidence="1">
    <location>
        <begin position="1"/>
        <end position="107"/>
    </location>
</feature>
<sequence>MPKVKSRSSSPTPPPPQPSPAVGSKRKASDAGLSDPSKSGSSSPTSQKAEASTTAPVKKQRVEGPEASAQASSSSNVVAPSNTAVGKDTFTAGAGNKTPVKPQADAPVDTAAANKVKAITQPEIDALPNRVLKDFAELGYGNAAQLLAKSPTAVKRLNETSAVDVQVREGAIHGRSHTSRNTSTQKVTVYMDPTLKQKSPEDAAGTFMFEMNNAHRRPQFDALDDDVRNKKITSPSDYAEKKMKLEVEGMLHTGMVGRELAHGGHSELKDQKSFYTTDYMKYAKETEGKGADAKQAYRLDLAKTRMDVEHNGTSHRKVYEKQFTEIR</sequence>
<reference evidence="2 3" key="1">
    <citation type="journal article" date="2024" name="Arch. Microbiol.">
        <title>Corallococcus caeni sp. nov., a novel myxobacterium isolated from activated sludge.</title>
        <authorList>
            <person name="Tomita S."/>
            <person name="Nakai R."/>
            <person name="Kuroda K."/>
            <person name="Kurashita H."/>
            <person name="Hatamoto M."/>
            <person name="Yamaguchi T."/>
            <person name="Narihiro T."/>
        </authorList>
    </citation>
    <scope>NUCLEOTIDE SEQUENCE [LARGE SCALE GENOMIC DNA]</scope>
    <source>
        <strain evidence="2 3">NO1</strain>
    </source>
</reference>
<feature type="compositionally biased region" description="Low complexity" evidence="1">
    <location>
        <begin position="34"/>
        <end position="46"/>
    </location>
</feature>
<evidence type="ECO:0000256" key="1">
    <source>
        <dbReference type="SAM" id="MobiDB-lite"/>
    </source>
</evidence>
<comment type="caution">
    <text evidence="2">The sequence shown here is derived from an EMBL/GenBank/DDBJ whole genome shotgun (WGS) entry which is preliminary data.</text>
</comment>
<accession>A0ABQ6QZ90</accession>
<evidence type="ECO:0000313" key="3">
    <source>
        <dbReference type="Proteomes" id="UP001342631"/>
    </source>
</evidence>
<feature type="compositionally biased region" description="Low complexity" evidence="1">
    <location>
        <begin position="67"/>
        <end position="85"/>
    </location>
</feature>
<name>A0ABQ6QZ90_9BACT</name>
<dbReference type="RefSeq" id="WP_338279812.1">
    <property type="nucleotide sequence ID" value="NZ_BTTX01000005.1"/>
</dbReference>
<organism evidence="2 3">
    <name type="scientific">Corallococcus caeni</name>
    <dbReference type="NCBI Taxonomy" id="3082388"/>
    <lineage>
        <taxon>Bacteria</taxon>
        <taxon>Pseudomonadati</taxon>
        <taxon>Myxococcota</taxon>
        <taxon>Myxococcia</taxon>
        <taxon>Myxococcales</taxon>
        <taxon>Cystobacterineae</taxon>
        <taxon>Myxococcaceae</taxon>
        <taxon>Corallococcus</taxon>
    </lineage>
</organism>
<dbReference type="EMBL" id="BTTX01000005">
    <property type="protein sequence ID" value="GMU08939.1"/>
    <property type="molecule type" value="Genomic_DNA"/>
</dbReference>
<protein>
    <submittedName>
        <fullName evidence="2">Uncharacterized protein</fullName>
    </submittedName>
</protein>
<gene>
    <name evidence="2" type="ORF">ASNO1_51920</name>
</gene>
<keyword evidence="3" id="KW-1185">Reference proteome</keyword>
<proteinExistence type="predicted"/>
<dbReference type="Proteomes" id="UP001342631">
    <property type="component" value="Unassembled WGS sequence"/>
</dbReference>